<keyword evidence="4" id="KW-1185">Reference proteome</keyword>
<dbReference type="Proteomes" id="UP000029492">
    <property type="component" value="Chromosome"/>
</dbReference>
<dbReference type="RefSeq" id="WP_052083788.1">
    <property type="nucleotide sequence ID" value="NZ_CP003811.1"/>
</dbReference>
<feature type="compositionally biased region" description="Low complexity" evidence="1">
    <location>
        <begin position="118"/>
        <end position="129"/>
    </location>
</feature>
<feature type="region of interest" description="Disordered" evidence="1">
    <location>
        <begin position="280"/>
        <end position="306"/>
    </location>
</feature>
<organism evidence="3 4">
    <name type="scientific">Methylobacterium oryzae CBMB20</name>
    <dbReference type="NCBI Taxonomy" id="693986"/>
    <lineage>
        <taxon>Bacteria</taxon>
        <taxon>Pseudomonadati</taxon>
        <taxon>Pseudomonadota</taxon>
        <taxon>Alphaproteobacteria</taxon>
        <taxon>Hyphomicrobiales</taxon>
        <taxon>Methylobacteriaceae</taxon>
        <taxon>Methylobacterium</taxon>
    </lineage>
</organism>
<feature type="region of interest" description="Disordered" evidence="1">
    <location>
        <begin position="33"/>
        <end position="143"/>
    </location>
</feature>
<dbReference type="EMBL" id="CP003811">
    <property type="protein sequence ID" value="AIQ87829.1"/>
    <property type="molecule type" value="Genomic_DNA"/>
</dbReference>
<feature type="compositionally biased region" description="Polar residues" evidence="1">
    <location>
        <begin position="104"/>
        <end position="117"/>
    </location>
</feature>
<feature type="compositionally biased region" description="Low complexity" evidence="1">
    <location>
        <begin position="280"/>
        <end position="291"/>
    </location>
</feature>
<dbReference type="KEGG" id="mor:MOC_0074"/>
<dbReference type="HOGENOM" id="CLU_031622_0_0_5"/>
<dbReference type="STRING" id="693986.MOC_0074"/>
<dbReference type="Pfam" id="PF10082">
    <property type="entry name" value="BBP2_2"/>
    <property type="match status" value="1"/>
</dbReference>
<evidence type="ECO:0000256" key="2">
    <source>
        <dbReference type="SAM" id="SignalP"/>
    </source>
</evidence>
<dbReference type="InterPro" id="IPR018759">
    <property type="entry name" value="BBP2_2"/>
</dbReference>
<evidence type="ECO:0000256" key="1">
    <source>
        <dbReference type="SAM" id="MobiDB-lite"/>
    </source>
</evidence>
<protein>
    <submittedName>
        <fullName evidence="3">Protein of unassigned function</fullName>
    </submittedName>
</protein>
<sequence>MRTAADRRKRQNSRLAVAALSLTLATPALAQRFDATSPVTGQPDNPGIGQEAAPNGLPALKRSIPDGLTRDSGRSSLGGDTTGGEQTGGDSLRSPLSPPIPRQTLGQPGQSQLDTRITTGGRRTGGSSTAPANLAPSTLLRTRAAPPRRIGSATRRVTQSVTQVPPPALRLSPVVQQPVVGVPNPSTVTPIRPLFPLQAIGPTLGLLTPGFILGTDLARAIPTDPAFAPIGYQVGTFTVLPTFAQSIGYDSNPDQTSRQIAKGSVALRTEATVDFRSNWSSSSLQGSLRGSYLETPQNEAASRPTADGTVRLRIDANRDLRIDAEGRFLVDTQRTSSANLQAPAATSRPLLAVYGGSLGATETFNRLSVTLRGSIDRSEFDNARLANGTTINQSDRNLNQYSLQLRTAYEVNPDFSPFIDLLGDTRVYDRRFDLTGVRRDSDGIALAFGTSIGLARSVTGEISAGIQHRTYVDPTLRDINAPLLNAALVWAASPLTTVRLTAATGVTETTIPGSSGVLTEVATLEVQHDLLRNLSIVLGGSYLRNDYQNSTIRENGFSATARVDYHFTRWLTLRGTYLYQKFDSTVAGSSFQENTFLLGLRVNP</sequence>
<evidence type="ECO:0000313" key="4">
    <source>
        <dbReference type="Proteomes" id="UP000029492"/>
    </source>
</evidence>
<gene>
    <name evidence="3" type="ORF">MOC_0074</name>
</gene>
<name>A0A089PZN8_9HYPH</name>
<reference evidence="3 4" key="1">
    <citation type="journal article" date="2014" name="PLoS ONE">
        <title>Genome Information of Methylobacterium oryzae, a Plant-Probiotic Methylotroph in the Phyllosphere.</title>
        <authorList>
            <person name="Kwak M.J."/>
            <person name="Jeong H."/>
            <person name="Madhaiyan M."/>
            <person name="Lee Y."/>
            <person name="Sa T.M."/>
            <person name="Oh T.K."/>
            <person name="Kim J.F."/>
        </authorList>
    </citation>
    <scope>NUCLEOTIDE SEQUENCE [LARGE SCALE GENOMIC DNA]</scope>
    <source>
        <strain evidence="3 4">CBMB20</strain>
    </source>
</reference>
<proteinExistence type="predicted"/>
<feature type="signal peptide" evidence="2">
    <location>
        <begin position="1"/>
        <end position="30"/>
    </location>
</feature>
<evidence type="ECO:0000313" key="3">
    <source>
        <dbReference type="EMBL" id="AIQ87829.1"/>
    </source>
</evidence>
<accession>A0A089PZN8</accession>
<feature type="chain" id="PRO_5001848907" evidence="2">
    <location>
        <begin position="31"/>
        <end position="604"/>
    </location>
</feature>
<dbReference type="eggNOG" id="COG5338">
    <property type="taxonomic scope" value="Bacteria"/>
</dbReference>
<dbReference type="AlphaFoldDB" id="A0A089PZN8"/>
<keyword evidence="2" id="KW-0732">Signal</keyword>